<gene>
    <name evidence="2" type="ORF">C6P37_07675</name>
</gene>
<reference evidence="2 3" key="1">
    <citation type="submission" date="2018-03" db="EMBL/GenBank/DDBJ databases">
        <authorList>
            <person name="Keele B.F."/>
        </authorList>
    </citation>
    <scope>NUCLEOTIDE SEQUENCE [LARGE SCALE GENOMIC DNA]</scope>
    <source>
        <strain evidence="2">ZCTH4_d</strain>
    </source>
</reference>
<feature type="domain" description="AraC effector-binding" evidence="1">
    <location>
        <begin position="12"/>
        <end position="170"/>
    </location>
</feature>
<dbReference type="AlphaFoldDB" id="A0A3E0K4Q9"/>
<accession>A0A3E0K4Q9</accession>
<organism evidence="2 3">
    <name type="scientific">Caldibacillus debilis</name>
    <dbReference type="NCBI Taxonomy" id="301148"/>
    <lineage>
        <taxon>Bacteria</taxon>
        <taxon>Bacillati</taxon>
        <taxon>Bacillota</taxon>
        <taxon>Bacilli</taxon>
        <taxon>Bacillales</taxon>
        <taxon>Bacillaceae</taxon>
        <taxon>Caldibacillus</taxon>
    </lineage>
</organism>
<comment type="caution">
    <text evidence="2">The sequence shown here is derived from an EMBL/GenBank/DDBJ whole genome shotgun (WGS) entry which is preliminary data.</text>
</comment>
<evidence type="ECO:0000313" key="2">
    <source>
        <dbReference type="EMBL" id="REJ28521.1"/>
    </source>
</evidence>
<dbReference type="InterPro" id="IPR053182">
    <property type="entry name" value="YobU-like_regulator"/>
</dbReference>
<dbReference type="InterPro" id="IPR011256">
    <property type="entry name" value="Reg_factor_effector_dom_sf"/>
</dbReference>
<dbReference type="PANTHER" id="PTHR36444">
    <property type="entry name" value="TRANSCRIPTIONAL REGULATOR PROTEIN YOBU-RELATED"/>
    <property type="match status" value="1"/>
</dbReference>
<dbReference type="SMART" id="SM00871">
    <property type="entry name" value="AraC_E_bind"/>
    <property type="match status" value="1"/>
</dbReference>
<proteinExistence type="predicted"/>
<dbReference type="SUPFAM" id="SSF55136">
    <property type="entry name" value="Probable bacterial effector-binding domain"/>
    <property type="match status" value="1"/>
</dbReference>
<dbReference type="InterPro" id="IPR029441">
    <property type="entry name" value="Cass2"/>
</dbReference>
<dbReference type="Proteomes" id="UP000257014">
    <property type="component" value="Unassembled WGS sequence"/>
</dbReference>
<dbReference type="PANTHER" id="PTHR36444:SF3">
    <property type="entry name" value="TRANSCRIPTIONAL ACTIVATOR, PUTATIVE-RELATED"/>
    <property type="match status" value="1"/>
</dbReference>
<dbReference type="EMBL" id="QEWE01000016">
    <property type="protein sequence ID" value="REJ28521.1"/>
    <property type="molecule type" value="Genomic_DNA"/>
</dbReference>
<protein>
    <recommendedName>
        <fullName evidence="1">AraC effector-binding domain-containing protein</fullName>
    </recommendedName>
</protein>
<dbReference type="Gene3D" id="3.20.80.10">
    <property type="entry name" value="Regulatory factor, effector binding domain"/>
    <property type="match status" value="1"/>
</dbReference>
<evidence type="ECO:0000313" key="3">
    <source>
        <dbReference type="Proteomes" id="UP000257014"/>
    </source>
</evidence>
<sequence length="172" mass="19532">MTIQNNKGAEKMECKIADLGEIRIIGKGIRTRPGNIQNHRDISAFREESRRNGFIEALEKERGGMGLFGVCEDFDPEEESFTYFIGIEKKGTNVPNGWEETVLPPSRYAVFPVRGPMPDSVRDAWDRIYSEWLSSSEYEHAGGSEFELFPNGVENDTDGNYCCEVWIPVVEK</sequence>
<name>A0A3E0K4Q9_9BACI</name>
<evidence type="ECO:0000259" key="1">
    <source>
        <dbReference type="SMART" id="SM00871"/>
    </source>
</evidence>
<dbReference type="Pfam" id="PF14526">
    <property type="entry name" value="Cass2"/>
    <property type="match status" value="1"/>
</dbReference>
<dbReference type="InterPro" id="IPR010499">
    <property type="entry name" value="AraC_E-bd"/>
</dbReference>